<dbReference type="EMBL" id="AP022870">
    <property type="protein sequence ID" value="BCB76561.1"/>
    <property type="molecule type" value="Genomic_DNA"/>
</dbReference>
<proteinExistence type="predicted"/>
<organism evidence="2 3">
    <name type="scientific">Phytohabitans flavus</name>
    <dbReference type="NCBI Taxonomy" id="1076124"/>
    <lineage>
        <taxon>Bacteria</taxon>
        <taxon>Bacillati</taxon>
        <taxon>Actinomycetota</taxon>
        <taxon>Actinomycetes</taxon>
        <taxon>Micromonosporales</taxon>
        <taxon>Micromonosporaceae</taxon>
    </lineage>
</organism>
<evidence type="ECO:0000313" key="3">
    <source>
        <dbReference type="Proteomes" id="UP000502508"/>
    </source>
</evidence>
<dbReference type="AlphaFoldDB" id="A0A6F8XS37"/>
<dbReference type="Proteomes" id="UP000502508">
    <property type="component" value="Chromosome"/>
</dbReference>
<reference evidence="2 3" key="1">
    <citation type="submission" date="2020-03" db="EMBL/GenBank/DDBJ databases">
        <title>Whole genome shotgun sequence of Phytohabitans flavus NBRC 107702.</title>
        <authorList>
            <person name="Komaki H."/>
            <person name="Tamura T."/>
        </authorList>
    </citation>
    <scope>NUCLEOTIDE SEQUENCE [LARGE SCALE GENOMIC DNA]</scope>
    <source>
        <strain evidence="2 3">NBRC 107702</strain>
    </source>
</reference>
<sequence>MNTTSVYLHGGRLDGTSRNAPLGPDGQPNERIEFAQQTHDGLWYVEYKRDRQSDTGWHFRATGNEERADEE</sequence>
<accession>A0A6F8XS37</accession>
<name>A0A6F8XS37_9ACTN</name>
<reference evidence="2 3" key="2">
    <citation type="submission" date="2020-03" db="EMBL/GenBank/DDBJ databases">
        <authorList>
            <person name="Ichikawa N."/>
            <person name="Kimura A."/>
            <person name="Kitahashi Y."/>
            <person name="Uohara A."/>
        </authorList>
    </citation>
    <scope>NUCLEOTIDE SEQUENCE [LARGE SCALE GENOMIC DNA]</scope>
    <source>
        <strain evidence="2 3">NBRC 107702</strain>
    </source>
</reference>
<dbReference type="KEGG" id="pfla:Pflav_029710"/>
<evidence type="ECO:0000313" key="2">
    <source>
        <dbReference type="EMBL" id="BCB76561.1"/>
    </source>
</evidence>
<evidence type="ECO:0000256" key="1">
    <source>
        <dbReference type="SAM" id="MobiDB-lite"/>
    </source>
</evidence>
<feature type="region of interest" description="Disordered" evidence="1">
    <location>
        <begin position="1"/>
        <end position="28"/>
    </location>
</feature>
<dbReference type="RefSeq" id="WP_173036577.1">
    <property type="nucleotide sequence ID" value="NZ_AP022870.1"/>
</dbReference>
<keyword evidence="3" id="KW-1185">Reference proteome</keyword>
<gene>
    <name evidence="2" type="ORF">Pflav_029710</name>
</gene>
<protein>
    <submittedName>
        <fullName evidence="2">Uncharacterized protein</fullName>
    </submittedName>
</protein>